<name>A0A540MBV5_MALBA</name>
<accession>A0A540MBV5</accession>
<reference evidence="1 2" key="1">
    <citation type="journal article" date="2019" name="G3 (Bethesda)">
        <title>Sequencing of a Wild Apple (Malus baccata) Genome Unravels the Differences Between Cultivated and Wild Apple Species Regarding Disease Resistance and Cold Tolerance.</title>
        <authorList>
            <person name="Chen X."/>
        </authorList>
    </citation>
    <scope>NUCLEOTIDE SEQUENCE [LARGE SCALE GENOMIC DNA]</scope>
    <source>
        <strain evidence="2">cv. Shandingzi</strain>
        <tissue evidence="1">Leaves</tissue>
    </source>
</reference>
<gene>
    <name evidence="1" type="ORF">C1H46_018136</name>
</gene>
<sequence length="64" mass="7087">MTGCERNFNEAEEDMALLAVASMALGLNLQKLTAAINRATQVHRLACFFRSEAPRGFASVYCNY</sequence>
<dbReference type="AlphaFoldDB" id="A0A540MBV5"/>
<evidence type="ECO:0000313" key="2">
    <source>
        <dbReference type="Proteomes" id="UP000315295"/>
    </source>
</evidence>
<dbReference type="EMBL" id="VIEB01000295">
    <property type="protein sequence ID" value="TQD96227.1"/>
    <property type="molecule type" value="Genomic_DNA"/>
</dbReference>
<evidence type="ECO:0000313" key="1">
    <source>
        <dbReference type="EMBL" id="TQD96227.1"/>
    </source>
</evidence>
<comment type="caution">
    <text evidence="1">The sequence shown here is derived from an EMBL/GenBank/DDBJ whole genome shotgun (WGS) entry which is preliminary data.</text>
</comment>
<keyword evidence="2" id="KW-1185">Reference proteome</keyword>
<protein>
    <submittedName>
        <fullName evidence="1">Uncharacterized protein</fullName>
    </submittedName>
</protein>
<dbReference type="Proteomes" id="UP000315295">
    <property type="component" value="Unassembled WGS sequence"/>
</dbReference>
<organism evidence="1 2">
    <name type="scientific">Malus baccata</name>
    <name type="common">Siberian crab apple</name>
    <name type="synonym">Pyrus baccata</name>
    <dbReference type="NCBI Taxonomy" id="106549"/>
    <lineage>
        <taxon>Eukaryota</taxon>
        <taxon>Viridiplantae</taxon>
        <taxon>Streptophyta</taxon>
        <taxon>Embryophyta</taxon>
        <taxon>Tracheophyta</taxon>
        <taxon>Spermatophyta</taxon>
        <taxon>Magnoliopsida</taxon>
        <taxon>eudicotyledons</taxon>
        <taxon>Gunneridae</taxon>
        <taxon>Pentapetalae</taxon>
        <taxon>rosids</taxon>
        <taxon>fabids</taxon>
        <taxon>Rosales</taxon>
        <taxon>Rosaceae</taxon>
        <taxon>Amygdaloideae</taxon>
        <taxon>Maleae</taxon>
        <taxon>Malus</taxon>
    </lineage>
</organism>
<proteinExistence type="predicted"/>